<dbReference type="PANTHER" id="PTHR43539:SF78">
    <property type="entry name" value="FLAVIN-CONTAINING MONOOXYGENASE"/>
    <property type="match status" value="1"/>
</dbReference>
<comment type="caution">
    <text evidence="3">The sequence shown here is derived from an EMBL/GenBank/DDBJ whole genome shotgun (WGS) entry which is preliminary data.</text>
</comment>
<dbReference type="EMBL" id="BAAARJ010000010">
    <property type="protein sequence ID" value="GAA2617259.1"/>
    <property type="molecule type" value="Genomic_DNA"/>
</dbReference>
<keyword evidence="4" id="KW-1185">Reference proteome</keyword>
<dbReference type="PRINTS" id="PR00411">
    <property type="entry name" value="PNDRDTASEI"/>
</dbReference>
<name>A0ABP6CL45_9ACTN</name>
<gene>
    <name evidence="3" type="ORF">GCM10009863_33810</name>
</gene>
<dbReference type="InterPro" id="IPR036188">
    <property type="entry name" value="FAD/NAD-bd_sf"/>
</dbReference>
<dbReference type="SUPFAM" id="SSF51905">
    <property type="entry name" value="FAD/NAD(P)-binding domain"/>
    <property type="match status" value="1"/>
</dbReference>
<keyword evidence="1" id="KW-0560">Oxidoreductase</keyword>
<organism evidence="3 4">
    <name type="scientific">Streptomyces axinellae</name>
    <dbReference type="NCBI Taxonomy" id="552788"/>
    <lineage>
        <taxon>Bacteria</taxon>
        <taxon>Bacillati</taxon>
        <taxon>Actinomycetota</taxon>
        <taxon>Actinomycetes</taxon>
        <taxon>Kitasatosporales</taxon>
        <taxon>Streptomycetaceae</taxon>
        <taxon>Streptomyces</taxon>
    </lineage>
</organism>
<feature type="region of interest" description="Disordered" evidence="2">
    <location>
        <begin position="368"/>
        <end position="412"/>
    </location>
</feature>
<evidence type="ECO:0000256" key="1">
    <source>
        <dbReference type="ARBA" id="ARBA00023002"/>
    </source>
</evidence>
<evidence type="ECO:0000256" key="2">
    <source>
        <dbReference type="SAM" id="MobiDB-lite"/>
    </source>
</evidence>
<sequence length="412" mass="44158">MVLTHMNDVEAVVIGAGQAGLSSAYHLRRSGLVPGEDFVVLDHSPQPGGAWQFRWPTLTYGRVHGMHALPGMELTGADPQRPSSEVIGAYFAAYEHTFGLRVRRPVDVREVRDASGGGAAGAGEGGRLLVRTSEGDWSTRTVISATGTWDRPFWPRVPGQEIFRGRQLHTSRYPGPRSAAFEGKRVVVVGGGTSAVQHLMEIAEVARDTVWVTRRPPLFREGPFDEERGRAAVAMVEERVREGLPPRSVVSVTGLPMTEQMRRARERGVLERLPMFARITEDGVEWADGTRARADTIVWATGFRPVIGHLAPLRLREPGGGIRLEGTRAVRDPRVHLVGYGPSASTIGANRAGRSAVRDIRALLADGPSAARPVRAGTAAAGAEPAPAASKAPAPAAPSRPSKPRTAQPVAA</sequence>
<reference evidence="4" key="1">
    <citation type="journal article" date="2019" name="Int. J. Syst. Evol. Microbiol.">
        <title>The Global Catalogue of Microorganisms (GCM) 10K type strain sequencing project: providing services to taxonomists for standard genome sequencing and annotation.</title>
        <authorList>
            <consortium name="The Broad Institute Genomics Platform"/>
            <consortium name="The Broad Institute Genome Sequencing Center for Infectious Disease"/>
            <person name="Wu L."/>
            <person name="Ma J."/>
        </authorList>
    </citation>
    <scope>NUCLEOTIDE SEQUENCE [LARGE SCALE GENOMIC DNA]</scope>
    <source>
        <strain evidence="4">JCM 16373</strain>
    </source>
</reference>
<dbReference type="PRINTS" id="PR00368">
    <property type="entry name" value="FADPNR"/>
</dbReference>
<accession>A0ABP6CL45</accession>
<dbReference type="Proteomes" id="UP001501447">
    <property type="component" value="Unassembled WGS sequence"/>
</dbReference>
<proteinExistence type="predicted"/>
<dbReference type="InterPro" id="IPR050982">
    <property type="entry name" value="Auxin_biosynth/cation_transpt"/>
</dbReference>
<dbReference type="Gene3D" id="3.50.50.60">
    <property type="entry name" value="FAD/NAD(P)-binding domain"/>
    <property type="match status" value="1"/>
</dbReference>
<feature type="compositionally biased region" description="Low complexity" evidence="2">
    <location>
        <begin position="369"/>
        <end position="412"/>
    </location>
</feature>
<dbReference type="Pfam" id="PF13738">
    <property type="entry name" value="Pyr_redox_3"/>
    <property type="match status" value="1"/>
</dbReference>
<dbReference type="PANTHER" id="PTHR43539">
    <property type="entry name" value="FLAVIN-BINDING MONOOXYGENASE-LIKE PROTEIN (AFU_ORTHOLOGUE AFUA_4G09220)"/>
    <property type="match status" value="1"/>
</dbReference>
<protein>
    <submittedName>
        <fullName evidence="3">NAD(P)-binding domain-containing protein</fullName>
    </submittedName>
</protein>
<evidence type="ECO:0000313" key="4">
    <source>
        <dbReference type="Proteomes" id="UP001501447"/>
    </source>
</evidence>
<evidence type="ECO:0000313" key="3">
    <source>
        <dbReference type="EMBL" id="GAA2617259.1"/>
    </source>
</evidence>